<protein>
    <submittedName>
        <fullName evidence="1">Uncharacterized protein</fullName>
    </submittedName>
</protein>
<dbReference type="Proteomes" id="UP001186974">
    <property type="component" value="Unassembled WGS sequence"/>
</dbReference>
<feature type="non-terminal residue" evidence="1">
    <location>
        <position position="151"/>
    </location>
</feature>
<accession>A0ACC3DF36</accession>
<sequence length="151" mass="16689">MIELMNKMDTVIQNVSNAMDNLSGRLRKVEKLLGQEGAPENLRISVSEKPVDTPNMDMSPAQGEEIAGRNSADSEDMGIAHYPNEPQERGVSTLSYQNPTMQQSPIANSFPIAKGHATGAAHLRGWDKIERFFDAAGIRSVKYVMEEERKA</sequence>
<gene>
    <name evidence="1" type="ORF">LTS18_001261</name>
</gene>
<keyword evidence="2" id="KW-1185">Reference proteome</keyword>
<dbReference type="EMBL" id="JAWDJW010005591">
    <property type="protein sequence ID" value="KAK3067185.1"/>
    <property type="molecule type" value="Genomic_DNA"/>
</dbReference>
<reference evidence="1" key="1">
    <citation type="submission" date="2024-09" db="EMBL/GenBank/DDBJ databases">
        <title>Black Yeasts Isolated from many extreme environments.</title>
        <authorList>
            <person name="Coleine C."/>
            <person name="Stajich J.E."/>
            <person name="Selbmann L."/>
        </authorList>
    </citation>
    <scope>NUCLEOTIDE SEQUENCE</scope>
    <source>
        <strain evidence="1">CCFEE 5737</strain>
    </source>
</reference>
<evidence type="ECO:0000313" key="1">
    <source>
        <dbReference type="EMBL" id="KAK3067185.1"/>
    </source>
</evidence>
<comment type="caution">
    <text evidence="1">The sequence shown here is derived from an EMBL/GenBank/DDBJ whole genome shotgun (WGS) entry which is preliminary data.</text>
</comment>
<name>A0ACC3DF36_9PEZI</name>
<evidence type="ECO:0000313" key="2">
    <source>
        <dbReference type="Proteomes" id="UP001186974"/>
    </source>
</evidence>
<proteinExistence type="predicted"/>
<organism evidence="1 2">
    <name type="scientific">Coniosporium uncinatum</name>
    <dbReference type="NCBI Taxonomy" id="93489"/>
    <lineage>
        <taxon>Eukaryota</taxon>
        <taxon>Fungi</taxon>
        <taxon>Dikarya</taxon>
        <taxon>Ascomycota</taxon>
        <taxon>Pezizomycotina</taxon>
        <taxon>Dothideomycetes</taxon>
        <taxon>Dothideomycetes incertae sedis</taxon>
        <taxon>Coniosporium</taxon>
    </lineage>
</organism>